<evidence type="ECO:0000259" key="14">
    <source>
        <dbReference type="SMART" id="SM00852"/>
    </source>
</evidence>
<dbReference type="SUPFAM" id="SSF63882">
    <property type="entry name" value="MoeA N-terminal region -like"/>
    <property type="match status" value="1"/>
</dbReference>
<dbReference type="SUPFAM" id="SSF63867">
    <property type="entry name" value="MoeA C-terminal domain-like"/>
    <property type="match status" value="1"/>
</dbReference>
<feature type="domain" description="MoaB/Mog" evidence="14">
    <location>
        <begin position="189"/>
        <end position="327"/>
    </location>
</feature>
<dbReference type="GO" id="GO:0061599">
    <property type="term" value="F:molybdopterin molybdotransferase activity"/>
    <property type="evidence" value="ECO:0007669"/>
    <property type="project" value="UniProtKB-UniRule"/>
</dbReference>
<dbReference type="CDD" id="cd00887">
    <property type="entry name" value="MoeA"/>
    <property type="match status" value="1"/>
</dbReference>
<dbReference type="PANTHER" id="PTHR10192:SF5">
    <property type="entry name" value="GEPHYRIN"/>
    <property type="match status" value="1"/>
</dbReference>
<evidence type="ECO:0000256" key="3">
    <source>
        <dbReference type="ARBA" id="ARBA00005046"/>
    </source>
</evidence>
<evidence type="ECO:0000256" key="4">
    <source>
        <dbReference type="ARBA" id="ARBA00010763"/>
    </source>
</evidence>
<dbReference type="Gene3D" id="2.40.340.10">
    <property type="entry name" value="MoeA, C-terminal, domain IV"/>
    <property type="match status" value="1"/>
</dbReference>
<dbReference type="Pfam" id="PF00994">
    <property type="entry name" value="MoCF_biosynth"/>
    <property type="match status" value="1"/>
</dbReference>
<dbReference type="InterPro" id="IPR001453">
    <property type="entry name" value="MoaB/Mog_dom"/>
</dbReference>
<evidence type="ECO:0000256" key="6">
    <source>
        <dbReference type="ARBA" id="ARBA00021108"/>
    </source>
</evidence>
<evidence type="ECO:0000256" key="5">
    <source>
        <dbReference type="ARBA" id="ARBA00013269"/>
    </source>
</evidence>
<comment type="pathway">
    <text evidence="3 13">Cofactor biosynthesis; molybdopterin biosynthesis.</text>
</comment>
<dbReference type="FunFam" id="2.170.190.11:FF:000001">
    <property type="entry name" value="Molybdopterin molybdenumtransferase"/>
    <property type="match status" value="1"/>
</dbReference>
<dbReference type="Gene3D" id="2.170.190.11">
    <property type="entry name" value="Molybdopterin biosynthesis moea protein, domain 3"/>
    <property type="match status" value="1"/>
</dbReference>
<keyword evidence="9 13" id="KW-0479">Metal-binding</keyword>
<proteinExistence type="inferred from homology"/>
<dbReference type="Gene3D" id="3.90.105.10">
    <property type="entry name" value="Molybdopterin biosynthesis moea protein, domain 2"/>
    <property type="match status" value="1"/>
</dbReference>
<dbReference type="Gene3D" id="3.40.980.10">
    <property type="entry name" value="MoaB/Mog-like domain"/>
    <property type="match status" value="1"/>
</dbReference>
<dbReference type="GO" id="GO:0006777">
    <property type="term" value="P:Mo-molybdopterin cofactor biosynthetic process"/>
    <property type="evidence" value="ECO:0007669"/>
    <property type="project" value="UniProtKB-UniRule"/>
</dbReference>
<gene>
    <name evidence="15" type="ORF">BME96_11665</name>
</gene>
<protein>
    <recommendedName>
        <fullName evidence="6 13">Molybdopterin molybdenumtransferase</fullName>
        <ecNumber evidence="5 13">2.10.1.1</ecNumber>
    </recommendedName>
</protein>
<evidence type="ECO:0000256" key="2">
    <source>
        <dbReference type="ARBA" id="ARBA00002901"/>
    </source>
</evidence>
<dbReference type="InterPro" id="IPR005110">
    <property type="entry name" value="MoeA_linker/N"/>
</dbReference>
<keyword evidence="7 13" id="KW-0500">Molybdenum</keyword>
<dbReference type="GO" id="GO:0005829">
    <property type="term" value="C:cytosol"/>
    <property type="evidence" value="ECO:0007669"/>
    <property type="project" value="TreeGrafter"/>
</dbReference>
<dbReference type="Proteomes" id="UP000182945">
    <property type="component" value="Chromosome"/>
</dbReference>
<dbReference type="InterPro" id="IPR036135">
    <property type="entry name" value="MoeA_linker/N_sf"/>
</dbReference>
<evidence type="ECO:0000256" key="9">
    <source>
        <dbReference type="ARBA" id="ARBA00022723"/>
    </source>
</evidence>
<dbReference type="Pfam" id="PF03453">
    <property type="entry name" value="MoeA_N"/>
    <property type="match status" value="1"/>
</dbReference>
<keyword evidence="10 13" id="KW-0460">Magnesium</keyword>
<dbReference type="NCBIfam" id="NF045515">
    <property type="entry name" value="Glp_gephyrin"/>
    <property type="match status" value="1"/>
</dbReference>
<dbReference type="SUPFAM" id="SSF53218">
    <property type="entry name" value="Molybdenum cofactor biosynthesis proteins"/>
    <property type="match status" value="1"/>
</dbReference>
<dbReference type="InterPro" id="IPR036688">
    <property type="entry name" value="MoeA_C_domain_IV_sf"/>
</dbReference>
<dbReference type="InterPro" id="IPR005111">
    <property type="entry name" value="MoeA_C_domain_IV"/>
</dbReference>
<comment type="function">
    <text evidence="2 13">Catalyzes the insertion of molybdate into adenylated molybdopterin with the concomitant release of AMP.</text>
</comment>
<dbReference type="AlphaFoldDB" id="A0AAC9J1G9"/>
<reference evidence="15 16" key="1">
    <citation type="submission" date="2016-11" db="EMBL/GenBank/DDBJ databases">
        <title>Complete genome sequencing of Virgibacillus halodenitrificans PDB-F2.</title>
        <authorList>
            <person name="Sun Z."/>
            <person name="Zhou Y."/>
            <person name="Li H."/>
        </authorList>
    </citation>
    <scope>NUCLEOTIDE SEQUENCE [LARGE SCALE GENOMIC DNA]</scope>
    <source>
        <strain evidence="15 16">PDB-F2</strain>
    </source>
</reference>
<dbReference type="RefSeq" id="WP_071649130.1">
    <property type="nucleotide sequence ID" value="NZ_CP017962.1"/>
</dbReference>
<organism evidence="15 16">
    <name type="scientific">Virgibacillus halodenitrificans</name>
    <name type="common">Bacillus halodenitrificans</name>
    <dbReference type="NCBI Taxonomy" id="1482"/>
    <lineage>
        <taxon>Bacteria</taxon>
        <taxon>Bacillati</taxon>
        <taxon>Bacillota</taxon>
        <taxon>Bacilli</taxon>
        <taxon>Bacillales</taxon>
        <taxon>Bacillaceae</taxon>
        <taxon>Virgibacillus</taxon>
    </lineage>
</organism>
<keyword evidence="8 13" id="KW-0808">Transferase</keyword>
<dbReference type="SMART" id="SM00852">
    <property type="entry name" value="MoCF_biosynth"/>
    <property type="match status" value="1"/>
</dbReference>
<dbReference type="PANTHER" id="PTHR10192">
    <property type="entry name" value="MOLYBDOPTERIN BIOSYNTHESIS PROTEIN"/>
    <property type="match status" value="1"/>
</dbReference>
<evidence type="ECO:0000313" key="15">
    <source>
        <dbReference type="EMBL" id="APC48807.1"/>
    </source>
</evidence>
<accession>A0AAC9J1G9</accession>
<name>A0AAC9J1G9_VIRHA</name>
<evidence type="ECO:0000256" key="8">
    <source>
        <dbReference type="ARBA" id="ARBA00022679"/>
    </source>
</evidence>
<dbReference type="NCBIfam" id="TIGR00177">
    <property type="entry name" value="molyb_syn"/>
    <property type="match status" value="1"/>
</dbReference>
<evidence type="ECO:0000256" key="11">
    <source>
        <dbReference type="ARBA" id="ARBA00023150"/>
    </source>
</evidence>
<evidence type="ECO:0000256" key="10">
    <source>
        <dbReference type="ARBA" id="ARBA00022842"/>
    </source>
</evidence>
<dbReference type="GO" id="GO:0046872">
    <property type="term" value="F:metal ion binding"/>
    <property type="evidence" value="ECO:0007669"/>
    <property type="project" value="UniProtKB-UniRule"/>
</dbReference>
<comment type="catalytic activity">
    <reaction evidence="12">
        <text>adenylyl-molybdopterin + molybdate = Mo-molybdopterin + AMP + H(+)</text>
        <dbReference type="Rhea" id="RHEA:35047"/>
        <dbReference type="ChEBI" id="CHEBI:15378"/>
        <dbReference type="ChEBI" id="CHEBI:36264"/>
        <dbReference type="ChEBI" id="CHEBI:62727"/>
        <dbReference type="ChEBI" id="CHEBI:71302"/>
        <dbReference type="ChEBI" id="CHEBI:456215"/>
        <dbReference type="EC" id="2.10.1.1"/>
    </reaction>
</comment>
<dbReference type="InterPro" id="IPR038987">
    <property type="entry name" value="MoeA-like"/>
</dbReference>
<evidence type="ECO:0000256" key="12">
    <source>
        <dbReference type="ARBA" id="ARBA00047317"/>
    </source>
</evidence>
<dbReference type="EC" id="2.10.1.1" evidence="5 13"/>
<comment type="similarity">
    <text evidence="4 13">Belongs to the MoeA family.</text>
</comment>
<keyword evidence="11 13" id="KW-0501">Molybdenum cofactor biosynthesis</keyword>
<comment type="cofactor">
    <cofactor evidence="1 13">
        <name>Mg(2+)</name>
        <dbReference type="ChEBI" id="CHEBI:18420"/>
    </cofactor>
</comment>
<dbReference type="KEGG" id="vhl:BME96_11665"/>
<dbReference type="GeneID" id="71515058"/>
<evidence type="ECO:0000256" key="1">
    <source>
        <dbReference type="ARBA" id="ARBA00001946"/>
    </source>
</evidence>
<evidence type="ECO:0000313" key="16">
    <source>
        <dbReference type="Proteomes" id="UP000182945"/>
    </source>
</evidence>
<dbReference type="FunFam" id="3.40.980.10:FF:000004">
    <property type="entry name" value="Molybdopterin molybdenumtransferase"/>
    <property type="match status" value="1"/>
</dbReference>
<sequence length="421" mass="46226">MVEIRKPIPVEKAIKEVMSYASIGIVEEVPIEKSHQRRLAQQVVATNNVPSFHKSPYDGFALRSIDTNEASLESPIEFEVVEHIGAGQVPTKKLHKDQATRIMTGAQIPEGADCVAMFEICKTYKKDDKTYVSLKRKMEMDQNIIKEGSEVVMGEVLIEKGTMITPGVIASLATFGYSSVKVAREPVIGIIATGTELLDVDEELRPGKIRNSNAYMISSQIERAGGTPKYLGKLADELESSYETIKEALEEVDHLVTTGGVSVGDFDLMPAIYEKLGAEVLFNKIAMRPGSVTTVAVLGNQLLFGLSGNPSACYVGGELFLRPIIQVSQFSTTPYLKRIKATLADEFPKPNPFTRFVRCYVVHKEGKVYTKVAGIDKSNVVTSLAYSDCLMVLPGGTRGFKIGDEVEILLLNNYEGQQDFN</sequence>
<dbReference type="EMBL" id="CP017962">
    <property type="protein sequence ID" value="APC48807.1"/>
    <property type="molecule type" value="Genomic_DNA"/>
</dbReference>
<evidence type="ECO:0000256" key="13">
    <source>
        <dbReference type="RuleBase" id="RU365090"/>
    </source>
</evidence>
<dbReference type="Pfam" id="PF03454">
    <property type="entry name" value="MoeA_C"/>
    <property type="match status" value="1"/>
</dbReference>
<dbReference type="InterPro" id="IPR036425">
    <property type="entry name" value="MoaB/Mog-like_dom_sf"/>
</dbReference>
<evidence type="ECO:0000256" key="7">
    <source>
        <dbReference type="ARBA" id="ARBA00022505"/>
    </source>
</evidence>